<dbReference type="GO" id="GO:0046872">
    <property type="term" value="F:metal ion binding"/>
    <property type="evidence" value="ECO:0007669"/>
    <property type="project" value="UniProtKB-KW"/>
</dbReference>
<dbReference type="PANTHER" id="PTHR10371:SF3">
    <property type="entry name" value="NADH DEHYDROGENASE [UBIQUINONE] FLAVOPROTEIN 2, MITOCHONDRIAL"/>
    <property type="match status" value="1"/>
</dbReference>
<dbReference type="Proteomes" id="UP001301350">
    <property type="component" value="Unassembled WGS sequence"/>
</dbReference>
<dbReference type="AlphaFoldDB" id="A0AAV9IWM2"/>
<dbReference type="InterPro" id="IPR041921">
    <property type="entry name" value="NuoE_N"/>
</dbReference>
<keyword evidence="3 9" id="KW-0479">Metal-binding</keyword>
<dbReference type="FunFam" id="1.10.10.1590:FF:000001">
    <property type="entry name" value="NADH-quinone oxidoreductase subunit E"/>
    <property type="match status" value="1"/>
</dbReference>
<evidence type="ECO:0000256" key="7">
    <source>
        <dbReference type="ARBA" id="ARBA00023027"/>
    </source>
</evidence>
<dbReference type="InterPro" id="IPR042128">
    <property type="entry name" value="NuoE_dom"/>
</dbReference>
<dbReference type="GO" id="GO:0003954">
    <property type="term" value="F:NADH dehydrogenase activity"/>
    <property type="evidence" value="ECO:0007669"/>
    <property type="project" value="TreeGrafter"/>
</dbReference>
<feature type="binding site" evidence="9">
    <location>
        <position position="142"/>
    </location>
    <ligand>
        <name>[2Fe-2S] cluster</name>
        <dbReference type="ChEBI" id="CHEBI:190135"/>
    </ligand>
</feature>
<dbReference type="Pfam" id="PF01257">
    <property type="entry name" value="2Fe-2S_thioredx"/>
    <property type="match status" value="1"/>
</dbReference>
<evidence type="ECO:0000256" key="6">
    <source>
        <dbReference type="ARBA" id="ARBA00023014"/>
    </source>
</evidence>
<gene>
    <name evidence="11" type="ORF">CDCA_CDCA09G2687</name>
</gene>
<dbReference type="Gene3D" id="3.40.30.10">
    <property type="entry name" value="Glutaredoxin"/>
    <property type="match status" value="1"/>
</dbReference>
<comment type="cofactor">
    <cofactor evidence="9">
        <name>[2Fe-2S] cluster</name>
        <dbReference type="ChEBI" id="CHEBI:190135"/>
    </cofactor>
    <text evidence="9">Binds 1 [2Fe-2S] cluster.</text>
</comment>
<evidence type="ECO:0000256" key="8">
    <source>
        <dbReference type="ARBA" id="ARBA00034078"/>
    </source>
</evidence>
<protein>
    <submittedName>
        <fullName evidence="11">Uncharacterized protein</fullName>
    </submittedName>
</protein>
<evidence type="ECO:0000256" key="4">
    <source>
        <dbReference type="ARBA" id="ARBA00022967"/>
    </source>
</evidence>
<evidence type="ECO:0000256" key="9">
    <source>
        <dbReference type="PIRSR" id="PIRSR000216-1"/>
    </source>
</evidence>
<dbReference type="Gene3D" id="1.10.10.1590">
    <property type="entry name" value="NADH-quinone oxidoreductase subunit E"/>
    <property type="match status" value="1"/>
</dbReference>
<dbReference type="GO" id="GO:0006120">
    <property type="term" value="P:mitochondrial electron transport, NADH to ubiquinone"/>
    <property type="evidence" value="ECO:0007669"/>
    <property type="project" value="UniProtKB-ARBA"/>
</dbReference>
<evidence type="ECO:0000256" key="2">
    <source>
        <dbReference type="ARBA" id="ARBA00022714"/>
    </source>
</evidence>
<feature type="binding site" evidence="9">
    <location>
        <position position="178"/>
    </location>
    <ligand>
        <name>[2Fe-2S] cluster</name>
        <dbReference type="ChEBI" id="CHEBI:190135"/>
    </ligand>
</feature>
<feature type="region of interest" description="Disordered" evidence="10">
    <location>
        <begin position="24"/>
        <end position="48"/>
    </location>
</feature>
<keyword evidence="6 9" id="KW-0411">Iron-sulfur</keyword>
<dbReference type="GO" id="GO:0098796">
    <property type="term" value="C:membrane protein complex"/>
    <property type="evidence" value="ECO:0007669"/>
    <property type="project" value="UniProtKB-ARBA"/>
</dbReference>
<organism evidence="11 12">
    <name type="scientific">Cyanidium caldarium</name>
    <name type="common">Red alga</name>
    <dbReference type="NCBI Taxonomy" id="2771"/>
    <lineage>
        <taxon>Eukaryota</taxon>
        <taxon>Rhodophyta</taxon>
        <taxon>Bangiophyceae</taxon>
        <taxon>Cyanidiales</taxon>
        <taxon>Cyanidiaceae</taxon>
        <taxon>Cyanidium</taxon>
    </lineage>
</organism>
<evidence type="ECO:0000313" key="12">
    <source>
        <dbReference type="Proteomes" id="UP001301350"/>
    </source>
</evidence>
<keyword evidence="4" id="KW-1278">Translocase</keyword>
<dbReference type="CDD" id="cd03064">
    <property type="entry name" value="TRX_Fd_NuoE"/>
    <property type="match status" value="1"/>
</dbReference>
<dbReference type="PIRSF" id="PIRSF000216">
    <property type="entry name" value="NADH_DH_24kDa"/>
    <property type="match status" value="1"/>
</dbReference>
<accession>A0AAV9IWM2</accession>
<dbReference type="GO" id="GO:0051537">
    <property type="term" value="F:2 iron, 2 sulfur cluster binding"/>
    <property type="evidence" value="ECO:0007669"/>
    <property type="project" value="UniProtKB-KW"/>
</dbReference>
<evidence type="ECO:0000256" key="1">
    <source>
        <dbReference type="ARBA" id="ARBA00010643"/>
    </source>
</evidence>
<comment type="cofactor">
    <cofactor evidence="8">
        <name>[2Fe-2S] cluster</name>
        <dbReference type="ChEBI" id="CHEBI:190135"/>
    </cofactor>
</comment>
<feature type="binding site" evidence="9">
    <location>
        <position position="182"/>
    </location>
    <ligand>
        <name>[2Fe-2S] cluster</name>
        <dbReference type="ChEBI" id="CHEBI:190135"/>
    </ligand>
</feature>
<dbReference type="FunFam" id="3.40.30.10:FF:000022">
    <property type="entry name" value="NADH dehydrogenase flavoprotein 2, mitochondrial"/>
    <property type="match status" value="1"/>
</dbReference>
<dbReference type="InterPro" id="IPR036249">
    <property type="entry name" value="Thioredoxin-like_sf"/>
</dbReference>
<keyword evidence="2 9" id="KW-0001">2Fe-2S</keyword>
<comment type="caution">
    <text evidence="11">The sequence shown here is derived from an EMBL/GenBank/DDBJ whole genome shotgun (WGS) entry which is preliminary data.</text>
</comment>
<dbReference type="GO" id="GO:0008137">
    <property type="term" value="F:NADH dehydrogenase (ubiquinone) activity"/>
    <property type="evidence" value="ECO:0007669"/>
    <property type="project" value="UniProtKB-ARBA"/>
</dbReference>
<reference evidence="11 12" key="1">
    <citation type="submission" date="2022-07" db="EMBL/GenBank/DDBJ databases">
        <title>Genome-wide signatures of adaptation to extreme environments.</title>
        <authorList>
            <person name="Cho C.H."/>
            <person name="Yoon H.S."/>
        </authorList>
    </citation>
    <scope>NUCLEOTIDE SEQUENCE [LARGE SCALE GENOMIC DNA]</scope>
    <source>
        <strain evidence="11 12">DBV 063 E5</strain>
    </source>
</reference>
<proteinExistence type="inferred from homology"/>
<keyword evidence="5 9" id="KW-0408">Iron</keyword>
<feature type="region of interest" description="Disordered" evidence="10">
    <location>
        <begin position="210"/>
        <end position="248"/>
    </location>
</feature>
<sequence>MNWTRAWLRTSVIGHRLAGCGRASQTRQPAVAHSASSGSNIHRDTPYNNEQMTFEFTEENYQRIEQILKKYPKNYKQSAVIALLDMAQRQCGGWVPLAAMNKVAQVLEMNPMRVYEVATFYTMIHRSPIGKYNLQVCTTTPCMLRGAYDVLQACAEESGAEVGGDSADGLFHLMEVECLGACANAPMMQINDEYYEDLTPESAKRVVRSFRDGKPLPKGPQISRSNSMGPMGKTSLFEEPPGPHCREL</sequence>
<dbReference type="GO" id="GO:0005743">
    <property type="term" value="C:mitochondrial inner membrane"/>
    <property type="evidence" value="ECO:0007669"/>
    <property type="project" value="UniProtKB-ARBA"/>
</dbReference>
<dbReference type="EMBL" id="JANCYW010000009">
    <property type="protein sequence ID" value="KAK4536662.1"/>
    <property type="molecule type" value="Genomic_DNA"/>
</dbReference>
<dbReference type="SUPFAM" id="SSF52833">
    <property type="entry name" value="Thioredoxin-like"/>
    <property type="match status" value="1"/>
</dbReference>
<evidence type="ECO:0000256" key="5">
    <source>
        <dbReference type="ARBA" id="ARBA00023004"/>
    </source>
</evidence>
<keyword evidence="7" id="KW-0520">NAD</keyword>
<evidence type="ECO:0000256" key="3">
    <source>
        <dbReference type="ARBA" id="ARBA00022723"/>
    </source>
</evidence>
<comment type="similarity">
    <text evidence="1">Belongs to the complex I 24 kDa subunit family.</text>
</comment>
<evidence type="ECO:0000313" key="11">
    <source>
        <dbReference type="EMBL" id="KAK4536662.1"/>
    </source>
</evidence>
<dbReference type="NCBIfam" id="NF005725">
    <property type="entry name" value="PRK07539.1-5"/>
    <property type="match status" value="1"/>
</dbReference>
<feature type="binding site" evidence="9">
    <location>
        <position position="137"/>
    </location>
    <ligand>
        <name>[2Fe-2S] cluster</name>
        <dbReference type="ChEBI" id="CHEBI:190135"/>
    </ligand>
</feature>
<name>A0AAV9IWM2_CYACA</name>
<dbReference type="PANTHER" id="PTHR10371">
    <property type="entry name" value="NADH DEHYDROGENASE UBIQUINONE FLAVOPROTEIN 2, MITOCHONDRIAL"/>
    <property type="match status" value="1"/>
</dbReference>
<evidence type="ECO:0000256" key="10">
    <source>
        <dbReference type="SAM" id="MobiDB-lite"/>
    </source>
</evidence>
<dbReference type="NCBIfam" id="TIGR01958">
    <property type="entry name" value="nuoE_fam"/>
    <property type="match status" value="1"/>
</dbReference>
<dbReference type="InterPro" id="IPR002023">
    <property type="entry name" value="NuoE-like"/>
</dbReference>
<dbReference type="GO" id="GO:1902494">
    <property type="term" value="C:catalytic complex"/>
    <property type="evidence" value="ECO:0007669"/>
    <property type="project" value="UniProtKB-ARBA"/>
</dbReference>
<keyword evidence="12" id="KW-1185">Reference proteome</keyword>